<feature type="transmembrane region" description="Helical" evidence="1">
    <location>
        <begin position="36"/>
        <end position="54"/>
    </location>
</feature>
<accession>A0A7W7AGQ5</accession>
<protein>
    <submittedName>
        <fullName evidence="2">Uncharacterized protein</fullName>
    </submittedName>
</protein>
<keyword evidence="1" id="KW-1133">Transmembrane helix</keyword>
<proteinExistence type="predicted"/>
<dbReference type="OrthoDB" id="7862423at2"/>
<dbReference type="AlphaFoldDB" id="A0A7W7AGQ5"/>
<name>A0A7W7AGQ5_9SPHN</name>
<comment type="caution">
    <text evidence="2">The sequence shown here is derived from an EMBL/GenBank/DDBJ whole genome shotgun (WGS) entry which is preliminary data.</text>
</comment>
<dbReference type="Proteomes" id="UP000538566">
    <property type="component" value="Unassembled WGS sequence"/>
</dbReference>
<feature type="transmembrane region" description="Helical" evidence="1">
    <location>
        <begin position="66"/>
        <end position="85"/>
    </location>
</feature>
<evidence type="ECO:0000313" key="2">
    <source>
        <dbReference type="EMBL" id="MBB4615717.1"/>
    </source>
</evidence>
<keyword evidence="3" id="KW-1185">Reference proteome</keyword>
<gene>
    <name evidence="2" type="ORF">GGR37_004021</name>
</gene>
<evidence type="ECO:0000256" key="1">
    <source>
        <dbReference type="SAM" id="Phobius"/>
    </source>
</evidence>
<reference evidence="2 3" key="1">
    <citation type="submission" date="2020-08" db="EMBL/GenBank/DDBJ databases">
        <title>Genomic Encyclopedia of Type Strains, Phase IV (KMG-IV): sequencing the most valuable type-strain genomes for metagenomic binning, comparative biology and taxonomic classification.</title>
        <authorList>
            <person name="Goeker M."/>
        </authorList>
    </citation>
    <scope>NUCLEOTIDE SEQUENCE [LARGE SCALE GENOMIC DNA]</scope>
    <source>
        <strain evidence="2 3">DSM 17507</strain>
    </source>
</reference>
<keyword evidence="1" id="KW-0812">Transmembrane</keyword>
<keyword evidence="1" id="KW-0472">Membrane</keyword>
<evidence type="ECO:0000313" key="3">
    <source>
        <dbReference type="Proteomes" id="UP000538566"/>
    </source>
</evidence>
<dbReference type="EMBL" id="JACHOA010000011">
    <property type="protein sequence ID" value="MBB4615717.1"/>
    <property type="molecule type" value="Genomic_DNA"/>
</dbReference>
<dbReference type="RefSeq" id="WP_144907843.1">
    <property type="nucleotide sequence ID" value="NZ_JACHOA010000011.1"/>
</dbReference>
<sequence>MVDARYTTRPPKPETPVDDGAWFAPKRFGLGSGLPIRWQGWALIGGYVALLPLIKWLDDSGDGPLRTLGFALFIVATAVVFSISAKRTRGGWKWRWGSKD</sequence>
<organism evidence="2 3">
    <name type="scientific">Novosphingobium taihuense</name>
    <dbReference type="NCBI Taxonomy" id="260085"/>
    <lineage>
        <taxon>Bacteria</taxon>
        <taxon>Pseudomonadati</taxon>
        <taxon>Pseudomonadota</taxon>
        <taxon>Alphaproteobacteria</taxon>
        <taxon>Sphingomonadales</taxon>
        <taxon>Sphingomonadaceae</taxon>
        <taxon>Novosphingobium</taxon>
    </lineage>
</organism>